<comment type="caution">
    <text evidence="1">The sequence shown here is derived from an EMBL/GenBank/DDBJ whole genome shotgun (WGS) entry which is preliminary data.</text>
</comment>
<dbReference type="OrthoDB" id="3016366at2759"/>
<dbReference type="GeneID" id="36557187"/>
<sequence>MPLRPKSSIAAQYEDYSIYIMLKSRGALPGFHWGLFIPTSSPAGELWHATNETGGWVVTPTSTNEIPFSMALVLAYKIGSISPSGLGAVKNILDNVPYNISHSPNTNEPFSCRIWVKDALVQLRENGFMLLRDVSEIEEELIDRASDHKESVERGEEDAVVGSF</sequence>
<proteinExistence type="predicted"/>
<evidence type="ECO:0000313" key="2">
    <source>
        <dbReference type="Proteomes" id="UP000234275"/>
    </source>
</evidence>
<keyword evidence="2" id="KW-1185">Reference proteome</keyword>
<organism evidence="1 2">
    <name type="scientific">Aspergillus steynii IBT 23096</name>
    <dbReference type="NCBI Taxonomy" id="1392250"/>
    <lineage>
        <taxon>Eukaryota</taxon>
        <taxon>Fungi</taxon>
        <taxon>Dikarya</taxon>
        <taxon>Ascomycota</taxon>
        <taxon>Pezizomycotina</taxon>
        <taxon>Eurotiomycetes</taxon>
        <taxon>Eurotiomycetidae</taxon>
        <taxon>Eurotiales</taxon>
        <taxon>Aspergillaceae</taxon>
        <taxon>Aspergillus</taxon>
        <taxon>Aspergillus subgen. Circumdati</taxon>
    </lineage>
</organism>
<dbReference type="InterPro" id="IPR046670">
    <property type="entry name" value="DUF6540"/>
</dbReference>
<accession>A0A2I2G614</accession>
<dbReference type="RefSeq" id="XP_024703619.1">
    <property type="nucleotide sequence ID" value="XM_024849488.1"/>
</dbReference>
<dbReference type="EMBL" id="MSFO01000005">
    <property type="protein sequence ID" value="PLB48317.1"/>
    <property type="molecule type" value="Genomic_DNA"/>
</dbReference>
<reference evidence="1 2" key="1">
    <citation type="submission" date="2016-12" db="EMBL/GenBank/DDBJ databases">
        <title>The genomes of Aspergillus section Nigri reveals drivers in fungal speciation.</title>
        <authorList>
            <consortium name="DOE Joint Genome Institute"/>
            <person name="Vesth T.C."/>
            <person name="Nybo J."/>
            <person name="Theobald S."/>
            <person name="Brandl J."/>
            <person name="Frisvad J.C."/>
            <person name="Nielsen K.F."/>
            <person name="Lyhne E.K."/>
            <person name="Kogle M.E."/>
            <person name="Kuo A."/>
            <person name="Riley R."/>
            <person name="Clum A."/>
            <person name="Nolan M."/>
            <person name="Lipzen A."/>
            <person name="Salamov A."/>
            <person name="Henrissat B."/>
            <person name="Wiebenga A."/>
            <person name="De Vries R.P."/>
            <person name="Grigoriev I.V."/>
            <person name="Mortensen U.H."/>
            <person name="Andersen M.R."/>
            <person name="Baker S.E."/>
        </authorList>
    </citation>
    <scope>NUCLEOTIDE SEQUENCE [LARGE SCALE GENOMIC DNA]</scope>
    <source>
        <strain evidence="1 2">IBT 23096</strain>
    </source>
</reference>
<name>A0A2I2G614_9EURO</name>
<protein>
    <submittedName>
        <fullName evidence="1">Uncharacterized protein</fullName>
    </submittedName>
</protein>
<dbReference type="Proteomes" id="UP000234275">
    <property type="component" value="Unassembled WGS sequence"/>
</dbReference>
<gene>
    <name evidence="1" type="ORF">P170DRAFT_437985</name>
</gene>
<evidence type="ECO:0000313" key="1">
    <source>
        <dbReference type="EMBL" id="PLB48317.1"/>
    </source>
</evidence>
<dbReference type="AlphaFoldDB" id="A0A2I2G614"/>
<dbReference type="Pfam" id="PF20174">
    <property type="entry name" value="DUF6540"/>
    <property type="match status" value="1"/>
</dbReference>
<dbReference type="VEuPathDB" id="FungiDB:P170DRAFT_437985"/>